<feature type="compositionally biased region" description="Basic and acidic residues" evidence="1">
    <location>
        <begin position="1"/>
        <end position="28"/>
    </location>
</feature>
<protein>
    <submittedName>
        <fullName evidence="2">Uncharacterized protein</fullName>
    </submittedName>
</protein>
<organism evidence="2">
    <name type="scientific">bioreactor metagenome</name>
    <dbReference type="NCBI Taxonomy" id="1076179"/>
    <lineage>
        <taxon>unclassified sequences</taxon>
        <taxon>metagenomes</taxon>
        <taxon>ecological metagenomes</taxon>
    </lineage>
</organism>
<name>A0A645IF56_9ZZZZ</name>
<gene>
    <name evidence="2" type="ORF">SDC9_197575</name>
</gene>
<evidence type="ECO:0000313" key="2">
    <source>
        <dbReference type="EMBL" id="MPN49951.1"/>
    </source>
</evidence>
<comment type="caution">
    <text evidence="2">The sequence shown here is derived from an EMBL/GenBank/DDBJ whole genome shotgun (WGS) entry which is preliminary data.</text>
</comment>
<sequence>MFEQGKDDQVAAQREEQAVGERGDRRPADVLPAGFQPAAGGAGIDAANRRQVVPETVEA</sequence>
<accession>A0A645IF56</accession>
<feature type="region of interest" description="Disordered" evidence="1">
    <location>
        <begin position="1"/>
        <end position="59"/>
    </location>
</feature>
<reference evidence="2" key="1">
    <citation type="submission" date="2019-08" db="EMBL/GenBank/DDBJ databases">
        <authorList>
            <person name="Kucharzyk K."/>
            <person name="Murdoch R.W."/>
            <person name="Higgins S."/>
            <person name="Loffler F."/>
        </authorList>
    </citation>
    <scope>NUCLEOTIDE SEQUENCE</scope>
</reference>
<dbReference type="AlphaFoldDB" id="A0A645IF56"/>
<proteinExistence type="predicted"/>
<dbReference type="EMBL" id="VSSQ01113671">
    <property type="protein sequence ID" value="MPN49951.1"/>
    <property type="molecule type" value="Genomic_DNA"/>
</dbReference>
<evidence type="ECO:0000256" key="1">
    <source>
        <dbReference type="SAM" id="MobiDB-lite"/>
    </source>
</evidence>